<accession>A0ABU8RJJ8</accession>
<feature type="compositionally biased region" description="Acidic residues" evidence="1">
    <location>
        <begin position="68"/>
        <end position="79"/>
    </location>
</feature>
<comment type="caution">
    <text evidence="2">The sequence shown here is derived from an EMBL/GenBank/DDBJ whole genome shotgun (WGS) entry which is preliminary data.</text>
</comment>
<feature type="compositionally biased region" description="Basic and acidic residues" evidence="1">
    <location>
        <begin position="1"/>
        <end position="20"/>
    </location>
</feature>
<evidence type="ECO:0000313" key="2">
    <source>
        <dbReference type="EMBL" id="MEJ5945168.1"/>
    </source>
</evidence>
<organism evidence="2 3">
    <name type="scientific">Pseudokineococcus basanitobsidens</name>
    <dbReference type="NCBI Taxonomy" id="1926649"/>
    <lineage>
        <taxon>Bacteria</taxon>
        <taxon>Bacillati</taxon>
        <taxon>Actinomycetota</taxon>
        <taxon>Actinomycetes</taxon>
        <taxon>Kineosporiales</taxon>
        <taxon>Kineosporiaceae</taxon>
        <taxon>Pseudokineococcus</taxon>
    </lineage>
</organism>
<dbReference type="EMBL" id="JBBIAA010000006">
    <property type="protein sequence ID" value="MEJ5945168.1"/>
    <property type="molecule type" value="Genomic_DNA"/>
</dbReference>
<feature type="compositionally biased region" description="Basic and acidic residues" evidence="1">
    <location>
        <begin position="55"/>
        <end position="67"/>
    </location>
</feature>
<dbReference type="Proteomes" id="UP001387100">
    <property type="component" value="Unassembled WGS sequence"/>
</dbReference>
<proteinExistence type="predicted"/>
<reference evidence="2 3" key="1">
    <citation type="journal article" date="2017" name="Int. J. Syst. Evol. Microbiol.">
        <title>Pseudokineococcus basanitobsidens sp. nov., isolated from volcanic rock.</title>
        <authorList>
            <person name="Lee D.W."/>
            <person name="Park M.Y."/>
            <person name="Kim J.J."/>
            <person name="Kim B.S."/>
        </authorList>
    </citation>
    <scope>NUCLEOTIDE SEQUENCE [LARGE SCALE GENOMIC DNA]</scope>
    <source>
        <strain evidence="2 3">DSM 103726</strain>
    </source>
</reference>
<gene>
    <name evidence="2" type="ORF">WDZ17_07635</name>
</gene>
<sequence length="89" mass="8744">MSERESGSDGGRDGLERAADDLAATASQGQADVETPTGHAGRPAGSDVEGDEAAEQARRAAGGRDDVAADDVAPDDVAPDDVAPGPDAG</sequence>
<evidence type="ECO:0000256" key="1">
    <source>
        <dbReference type="SAM" id="MobiDB-lite"/>
    </source>
</evidence>
<feature type="compositionally biased region" description="Low complexity" evidence="1">
    <location>
        <begin position="80"/>
        <end position="89"/>
    </location>
</feature>
<dbReference type="RefSeq" id="WP_339574552.1">
    <property type="nucleotide sequence ID" value="NZ_JBBIAA010000006.1"/>
</dbReference>
<evidence type="ECO:0000313" key="3">
    <source>
        <dbReference type="Proteomes" id="UP001387100"/>
    </source>
</evidence>
<name>A0ABU8RJJ8_9ACTN</name>
<feature type="region of interest" description="Disordered" evidence="1">
    <location>
        <begin position="1"/>
        <end position="89"/>
    </location>
</feature>
<protein>
    <submittedName>
        <fullName evidence="2">Uncharacterized protein</fullName>
    </submittedName>
</protein>
<keyword evidence="3" id="KW-1185">Reference proteome</keyword>